<dbReference type="SUPFAM" id="SSF52242">
    <property type="entry name" value="Cobalamin (vitamin B12)-binding domain"/>
    <property type="match status" value="1"/>
</dbReference>
<dbReference type="RefSeq" id="WP_093047158.1">
    <property type="nucleotide sequence ID" value="NZ_FOGT01000001.1"/>
</dbReference>
<dbReference type="InterPro" id="IPR003759">
    <property type="entry name" value="Cbl-bd_cap"/>
</dbReference>
<dbReference type="InterPro" id="IPR009061">
    <property type="entry name" value="DNA-bd_dom_put_sf"/>
</dbReference>
<evidence type="ECO:0000256" key="1">
    <source>
        <dbReference type="ARBA" id="ARBA00023015"/>
    </source>
</evidence>
<dbReference type="GO" id="GO:0031419">
    <property type="term" value="F:cobalamin binding"/>
    <property type="evidence" value="ECO:0007669"/>
    <property type="project" value="InterPro"/>
</dbReference>
<organism evidence="6 7">
    <name type="scientific">Salipaludibacillus aurantiacus</name>
    <dbReference type="NCBI Taxonomy" id="1601833"/>
    <lineage>
        <taxon>Bacteria</taxon>
        <taxon>Bacillati</taxon>
        <taxon>Bacillota</taxon>
        <taxon>Bacilli</taxon>
        <taxon>Bacillales</taxon>
        <taxon>Bacillaceae</taxon>
    </lineage>
</organism>
<gene>
    <name evidence="6" type="ORF">SAMN05518684_101220</name>
</gene>
<dbReference type="Gene3D" id="3.40.50.280">
    <property type="entry name" value="Cobalamin-binding domain"/>
    <property type="match status" value="1"/>
</dbReference>
<dbReference type="PROSITE" id="PS50937">
    <property type="entry name" value="HTH_MERR_2"/>
    <property type="match status" value="1"/>
</dbReference>
<evidence type="ECO:0000256" key="3">
    <source>
        <dbReference type="ARBA" id="ARBA00023163"/>
    </source>
</evidence>
<dbReference type="InterPro" id="IPR047057">
    <property type="entry name" value="MerR_fam"/>
</dbReference>
<dbReference type="InterPro" id="IPR036724">
    <property type="entry name" value="Cobalamin-bd_sf"/>
</dbReference>
<dbReference type="GO" id="GO:0003700">
    <property type="term" value="F:DNA-binding transcription factor activity"/>
    <property type="evidence" value="ECO:0007669"/>
    <property type="project" value="InterPro"/>
</dbReference>
<feature type="domain" description="B12-binding" evidence="5">
    <location>
        <begin position="178"/>
        <end position="300"/>
    </location>
</feature>
<dbReference type="AlphaFoldDB" id="A0A1H9PAP9"/>
<feature type="domain" description="HTH merR-type" evidence="4">
    <location>
        <begin position="7"/>
        <end position="76"/>
    </location>
</feature>
<dbReference type="GO" id="GO:0046872">
    <property type="term" value="F:metal ion binding"/>
    <property type="evidence" value="ECO:0007669"/>
    <property type="project" value="InterPro"/>
</dbReference>
<evidence type="ECO:0000256" key="2">
    <source>
        <dbReference type="ARBA" id="ARBA00023125"/>
    </source>
</evidence>
<accession>A0A1H9PAP9</accession>
<dbReference type="InterPro" id="IPR000551">
    <property type="entry name" value="MerR-type_HTH_dom"/>
</dbReference>
<reference evidence="7" key="1">
    <citation type="submission" date="2016-10" db="EMBL/GenBank/DDBJ databases">
        <authorList>
            <person name="Varghese N."/>
            <person name="Submissions S."/>
        </authorList>
    </citation>
    <scope>NUCLEOTIDE SEQUENCE [LARGE SCALE GENOMIC DNA]</scope>
    <source>
        <strain evidence="7">S9</strain>
    </source>
</reference>
<dbReference type="InterPro" id="IPR006158">
    <property type="entry name" value="Cobalamin-bd"/>
</dbReference>
<dbReference type="OrthoDB" id="9800334at2"/>
<protein>
    <submittedName>
        <fullName evidence="6">Methanogenic corrinoid protein MtbC1</fullName>
    </submittedName>
</protein>
<dbReference type="Gene3D" id="1.10.1240.10">
    <property type="entry name" value="Methionine synthase domain"/>
    <property type="match status" value="1"/>
</dbReference>
<evidence type="ECO:0000313" key="7">
    <source>
        <dbReference type="Proteomes" id="UP000198571"/>
    </source>
</evidence>
<dbReference type="GO" id="GO:0003677">
    <property type="term" value="F:DNA binding"/>
    <property type="evidence" value="ECO:0007669"/>
    <property type="project" value="UniProtKB-KW"/>
</dbReference>
<evidence type="ECO:0000259" key="5">
    <source>
        <dbReference type="PROSITE" id="PS51332"/>
    </source>
</evidence>
<dbReference type="Proteomes" id="UP000198571">
    <property type="component" value="Unassembled WGS sequence"/>
</dbReference>
<dbReference type="SUPFAM" id="SSF46955">
    <property type="entry name" value="Putative DNA-binding domain"/>
    <property type="match status" value="1"/>
</dbReference>
<dbReference type="Pfam" id="PF13411">
    <property type="entry name" value="MerR_1"/>
    <property type="match status" value="1"/>
</dbReference>
<dbReference type="STRING" id="1601833.SAMN05518684_101220"/>
<keyword evidence="2" id="KW-0238">DNA-binding</keyword>
<proteinExistence type="predicted"/>
<dbReference type="Pfam" id="PF02607">
    <property type="entry name" value="B12-binding_2"/>
    <property type="match status" value="1"/>
</dbReference>
<keyword evidence="3" id="KW-0804">Transcription</keyword>
<evidence type="ECO:0000259" key="4">
    <source>
        <dbReference type="PROSITE" id="PS50937"/>
    </source>
</evidence>
<dbReference type="CDD" id="cd02065">
    <property type="entry name" value="B12-binding_like"/>
    <property type="match status" value="1"/>
</dbReference>
<dbReference type="EMBL" id="FOGT01000001">
    <property type="protein sequence ID" value="SER45217.1"/>
    <property type="molecule type" value="Genomic_DNA"/>
</dbReference>
<sequence>MADHQGKYNIKAISTMLGIHPGTLRAWERRYKLIEPIRNDAGHRLYTDDQLNVLKWIVNKVNHGFTIGQAVELLDKQDVIETVNDETVNNNQMDNIKEDILHSLLKFEERKANELLDYAFNVFSIEKVVIHILGSILIEVGDKWEKNEITIAHEHFSTSFLRTRIGMVFQHLPVNGLLPKVVTVCGPNEQHEIGLLIFNFYLRRRGYETVYLGAGIPGDDVIDAVREINPRMVIISCTLTEHLSDTLKLTDGLKEFFPDLVVGLGGEALKNIPQSSKKFYESFLVGENEEEWMKWLKNRL</sequence>
<dbReference type="Gene3D" id="1.10.1660.10">
    <property type="match status" value="1"/>
</dbReference>
<dbReference type="PANTHER" id="PTHR30204:SF67">
    <property type="entry name" value="HTH-TYPE TRANSCRIPTIONAL REGULATOR MLRA-RELATED"/>
    <property type="match status" value="1"/>
</dbReference>
<dbReference type="PANTHER" id="PTHR30204">
    <property type="entry name" value="REDOX-CYCLING DRUG-SENSING TRANSCRIPTIONAL ACTIVATOR SOXR"/>
    <property type="match status" value="1"/>
</dbReference>
<evidence type="ECO:0000313" key="6">
    <source>
        <dbReference type="EMBL" id="SER45217.1"/>
    </source>
</evidence>
<dbReference type="Pfam" id="PF02310">
    <property type="entry name" value="B12-binding"/>
    <property type="match status" value="1"/>
</dbReference>
<keyword evidence="7" id="KW-1185">Reference proteome</keyword>
<dbReference type="SMART" id="SM00422">
    <property type="entry name" value="HTH_MERR"/>
    <property type="match status" value="1"/>
</dbReference>
<dbReference type="InterPro" id="IPR036594">
    <property type="entry name" value="Meth_synthase_dom"/>
</dbReference>
<keyword evidence="1" id="KW-0805">Transcription regulation</keyword>
<dbReference type="PROSITE" id="PS51332">
    <property type="entry name" value="B12_BINDING"/>
    <property type="match status" value="1"/>
</dbReference>
<name>A0A1H9PAP9_9BACI</name>
<dbReference type="CDD" id="cd01104">
    <property type="entry name" value="HTH_MlrA-CarA"/>
    <property type="match status" value="1"/>
</dbReference>